<accession>A0A1H1XMV0</accession>
<feature type="transmembrane region" description="Helical" evidence="7">
    <location>
        <begin position="291"/>
        <end position="311"/>
    </location>
</feature>
<dbReference type="GO" id="GO:0055085">
    <property type="term" value="P:transmembrane transport"/>
    <property type="evidence" value="ECO:0007669"/>
    <property type="project" value="InterPro"/>
</dbReference>
<dbReference type="Proteomes" id="UP000199103">
    <property type="component" value="Chromosome I"/>
</dbReference>
<keyword evidence="2 7" id="KW-0813">Transport</keyword>
<evidence type="ECO:0000256" key="8">
    <source>
        <dbReference type="SAM" id="MobiDB-lite"/>
    </source>
</evidence>
<evidence type="ECO:0000313" key="10">
    <source>
        <dbReference type="EMBL" id="SDT10149.1"/>
    </source>
</evidence>
<dbReference type="OrthoDB" id="9804439at2"/>
<reference evidence="10 11" key="1">
    <citation type="submission" date="2016-10" db="EMBL/GenBank/DDBJ databases">
        <authorList>
            <person name="de Groot N.N."/>
        </authorList>
    </citation>
    <scope>NUCLEOTIDE SEQUENCE [LARGE SCALE GENOMIC DNA]</scope>
    <source>
        <strain evidence="10 11">DSM 21800</strain>
    </source>
</reference>
<feature type="transmembrane region" description="Helical" evidence="7">
    <location>
        <begin position="183"/>
        <end position="203"/>
    </location>
</feature>
<evidence type="ECO:0000256" key="6">
    <source>
        <dbReference type="ARBA" id="ARBA00023136"/>
    </source>
</evidence>
<evidence type="ECO:0000259" key="9">
    <source>
        <dbReference type="PROSITE" id="PS50928"/>
    </source>
</evidence>
<dbReference type="CDD" id="cd06261">
    <property type="entry name" value="TM_PBP2"/>
    <property type="match status" value="1"/>
</dbReference>
<dbReference type="InterPro" id="IPR000515">
    <property type="entry name" value="MetI-like"/>
</dbReference>
<keyword evidence="11" id="KW-1185">Reference proteome</keyword>
<proteinExistence type="inferred from homology"/>
<feature type="region of interest" description="Disordered" evidence="8">
    <location>
        <begin position="1"/>
        <end position="26"/>
    </location>
</feature>
<dbReference type="PANTHER" id="PTHR30193">
    <property type="entry name" value="ABC TRANSPORTER PERMEASE PROTEIN"/>
    <property type="match status" value="1"/>
</dbReference>
<dbReference type="Gene3D" id="1.10.3720.10">
    <property type="entry name" value="MetI-like"/>
    <property type="match status" value="1"/>
</dbReference>
<dbReference type="SUPFAM" id="SSF161098">
    <property type="entry name" value="MetI-like"/>
    <property type="match status" value="1"/>
</dbReference>
<keyword evidence="4 7" id="KW-0812">Transmembrane</keyword>
<name>A0A1H1XMV0_9ACTN</name>
<evidence type="ECO:0000313" key="11">
    <source>
        <dbReference type="Proteomes" id="UP000199103"/>
    </source>
</evidence>
<dbReference type="PANTHER" id="PTHR30193:SF1">
    <property type="entry name" value="ABC TRANSPORTER PERMEASE PROTEIN YESP-RELATED"/>
    <property type="match status" value="1"/>
</dbReference>
<dbReference type="STRING" id="630515.SAMN04489812_4140"/>
<dbReference type="InterPro" id="IPR035906">
    <property type="entry name" value="MetI-like_sf"/>
</dbReference>
<dbReference type="EMBL" id="LT629772">
    <property type="protein sequence ID" value="SDT10149.1"/>
    <property type="molecule type" value="Genomic_DNA"/>
</dbReference>
<dbReference type="AlphaFoldDB" id="A0A1H1XMV0"/>
<feature type="domain" description="ABC transmembrane type-1" evidence="9">
    <location>
        <begin position="94"/>
        <end position="307"/>
    </location>
</feature>
<comment type="similarity">
    <text evidence="7">Belongs to the binding-protein-dependent transport system permease family.</text>
</comment>
<dbReference type="GO" id="GO:0005886">
    <property type="term" value="C:plasma membrane"/>
    <property type="evidence" value="ECO:0007669"/>
    <property type="project" value="UniProtKB-SubCell"/>
</dbReference>
<feature type="transmembrane region" description="Helical" evidence="7">
    <location>
        <begin position="232"/>
        <end position="252"/>
    </location>
</feature>
<comment type="subcellular location">
    <subcellularLocation>
        <location evidence="1 7">Cell membrane</location>
        <topology evidence="1 7">Multi-pass membrane protein</topology>
    </subcellularLocation>
</comment>
<gene>
    <name evidence="10" type="ORF">SAMN04489812_4140</name>
</gene>
<evidence type="ECO:0000256" key="5">
    <source>
        <dbReference type="ARBA" id="ARBA00022989"/>
    </source>
</evidence>
<feature type="transmembrane region" description="Helical" evidence="7">
    <location>
        <begin position="98"/>
        <end position="119"/>
    </location>
</feature>
<dbReference type="Pfam" id="PF00528">
    <property type="entry name" value="BPD_transp_1"/>
    <property type="match status" value="1"/>
</dbReference>
<protein>
    <submittedName>
        <fullName evidence="10">Carbohydrate ABC transporter membrane protein 1, CUT1 family</fullName>
    </submittedName>
</protein>
<evidence type="ECO:0000256" key="1">
    <source>
        <dbReference type="ARBA" id="ARBA00004651"/>
    </source>
</evidence>
<dbReference type="PROSITE" id="PS50928">
    <property type="entry name" value="ABC_TM1"/>
    <property type="match status" value="1"/>
</dbReference>
<keyword evidence="6 7" id="KW-0472">Membrane</keyword>
<feature type="transmembrane region" description="Helical" evidence="7">
    <location>
        <begin position="264"/>
        <end position="284"/>
    </location>
</feature>
<evidence type="ECO:0000256" key="7">
    <source>
        <dbReference type="RuleBase" id="RU363032"/>
    </source>
</evidence>
<dbReference type="InterPro" id="IPR051393">
    <property type="entry name" value="ABC_transporter_permease"/>
</dbReference>
<keyword evidence="3" id="KW-1003">Cell membrane</keyword>
<organism evidence="10 11">
    <name type="scientific">Microlunatus soli</name>
    <dbReference type="NCBI Taxonomy" id="630515"/>
    <lineage>
        <taxon>Bacteria</taxon>
        <taxon>Bacillati</taxon>
        <taxon>Actinomycetota</taxon>
        <taxon>Actinomycetes</taxon>
        <taxon>Propionibacteriales</taxon>
        <taxon>Propionibacteriaceae</taxon>
        <taxon>Microlunatus</taxon>
    </lineage>
</organism>
<sequence>MTTTAARPASAGDRTPASAGRQRRRGSAVRRQNLKWGLIFCSPAIVGLLFLTAYPVLRSLQNSFTSASALTRGRWIGLQNYRDLLTDDTFWTALGNTAFIMIGAVPLGIAVAFGLALLLNMKVRGRGMYRVFFYIPSIVPLVATAVVWSFVLNPQYGAMNSLLAKFGIAGPGWLSDPLWSKPALIIISVWGAGNLMVILLAGVQDVPEELHEQAKIDGAGVFSRFRNVTLPFLSPHLLFALVTGLIAGFQYFTEVFVLTDGLGTPANSTLVAGLYLYMNAFAFFKIGYASAIAWVLFILCGVSALLVFWIFGRRVYYGGR</sequence>
<evidence type="ECO:0000256" key="2">
    <source>
        <dbReference type="ARBA" id="ARBA00022448"/>
    </source>
</evidence>
<evidence type="ECO:0000256" key="3">
    <source>
        <dbReference type="ARBA" id="ARBA00022475"/>
    </source>
</evidence>
<feature type="transmembrane region" description="Helical" evidence="7">
    <location>
        <begin position="34"/>
        <end position="57"/>
    </location>
</feature>
<dbReference type="RefSeq" id="WP_091527299.1">
    <property type="nucleotide sequence ID" value="NZ_LT629772.1"/>
</dbReference>
<feature type="transmembrane region" description="Helical" evidence="7">
    <location>
        <begin position="131"/>
        <end position="151"/>
    </location>
</feature>
<keyword evidence="5 7" id="KW-1133">Transmembrane helix</keyword>
<evidence type="ECO:0000256" key="4">
    <source>
        <dbReference type="ARBA" id="ARBA00022692"/>
    </source>
</evidence>